<dbReference type="InterPro" id="IPR036509">
    <property type="entry name" value="Met_Sox_Rdtase_MsrA_sf"/>
</dbReference>
<dbReference type="InterPro" id="IPR002569">
    <property type="entry name" value="Met_Sox_Rdtase_MsrA_dom"/>
</dbReference>
<name>A0A0F9US99_9ZZZZ</name>
<organism evidence="4">
    <name type="scientific">marine sediment metagenome</name>
    <dbReference type="NCBI Taxonomy" id="412755"/>
    <lineage>
        <taxon>unclassified sequences</taxon>
        <taxon>metagenomes</taxon>
        <taxon>ecological metagenomes</taxon>
    </lineage>
</organism>
<evidence type="ECO:0000256" key="2">
    <source>
        <dbReference type="ARBA" id="ARBA00023002"/>
    </source>
</evidence>
<dbReference type="PANTHER" id="PTHR43774:SF1">
    <property type="entry name" value="PEPTIDE METHIONINE SULFOXIDE REDUCTASE MSRA 2"/>
    <property type="match status" value="1"/>
</dbReference>
<dbReference type="PANTHER" id="PTHR43774">
    <property type="entry name" value="PEPTIDE METHIONINE SULFOXIDE REDUCTASE"/>
    <property type="match status" value="1"/>
</dbReference>
<dbReference type="EC" id="1.8.4.11" evidence="1"/>
<comment type="caution">
    <text evidence="4">The sequence shown here is derived from an EMBL/GenBank/DDBJ whole genome shotgun (WGS) entry which is preliminary data.</text>
</comment>
<accession>A0A0F9US99</accession>
<dbReference type="HAMAP" id="MF_01401">
    <property type="entry name" value="MsrA"/>
    <property type="match status" value="1"/>
</dbReference>
<feature type="domain" description="Peptide methionine sulphoxide reductase MsrA" evidence="3">
    <location>
        <begin position="37"/>
        <end position="187"/>
    </location>
</feature>
<dbReference type="Pfam" id="PF01625">
    <property type="entry name" value="PMSR"/>
    <property type="match status" value="1"/>
</dbReference>
<dbReference type="AlphaFoldDB" id="A0A0F9US99"/>
<dbReference type="NCBIfam" id="TIGR00401">
    <property type="entry name" value="msrA"/>
    <property type="match status" value="1"/>
</dbReference>
<evidence type="ECO:0000313" key="4">
    <source>
        <dbReference type="EMBL" id="KKN95985.1"/>
    </source>
</evidence>
<dbReference type="SUPFAM" id="SSF55068">
    <property type="entry name" value="Peptide methionine sulfoxide reductase"/>
    <property type="match status" value="1"/>
</dbReference>
<protein>
    <recommendedName>
        <fullName evidence="1">peptide-methionine (S)-S-oxide reductase</fullName>
        <ecNumber evidence="1">1.8.4.11</ecNumber>
    </recommendedName>
</protein>
<evidence type="ECO:0000259" key="3">
    <source>
        <dbReference type="Pfam" id="PF01625"/>
    </source>
</evidence>
<proteinExistence type="inferred from homology"/>
<dbReference type="Gene3D" id="3.30.1060.10">
    <property type="entry name" value="Peptide methionine sulphoxide reductase MsrA"/>
    <property type="match status" value="1"/>
</dbReference>
<sequence>MILRNAIAGMLLMLGLSTANAAEPLDTLPGFENAEMAVFAGGCFWCTESDFDKVPGVKATISGYIGGDAESANYDAVSSGGTDHIEAVAVFYDAEETDFSTLVKAFWPTIDPVTPNAQFCDKGPQYRSALFYANENQKQILEASKSALADSERFDQPVVTEILPQTAFYPAEEYHQNYYQENPLRYKFYRTSCGRDARLEELWGN</sequence>
<gene>
    <name evidence="4" type="ORF">LCGC14_0172200</name>
</gene>
<reference evidence="4" key="1">
    <citation type="journal article" date="2015" name="Nature">
        <title>Complex archaea that bridge the gap between prokaryotes and eukaryotes.</title>
        <authorList>
            <person name="Spang A."/>
            <person name="Saw J.H."/>
            <person name="Jorgensen S.L."/>
            <person name="Zaremba-Niedzwiedzka K."/>
            <person name="Martijn J."/>
            <person name="Lind A.E."/>
            <person name="van Eijk R."/>
            <person name="Schleper C."/>
            <person name="Guy L."/>
            <person name="Ettema T.J."/>
        </authorList>
    </citation>
    <scope>NUCLEOTIDE SEQUENCE</scope>
</reference>
<evidence type="ECO:0000256" key="1">
    <source>
        <dbReference type="ARBA" id="ARBA00012502"/>
    </source>
</evidence>
<dbReference type="GO" id="GO:0008113">
    <property type="term" value="F:peptide-methionine (S)-S-oxide reductase activity"/>
    <property type="evidence" value="ECO:0007669"/>
    <property type="project" value="UniProtKB-EC"/>
</dbReference>
<dbReference type="EMBL" id="LAZR01000067">
    <property type="protein sequence ID" value="KKN95985.1"/>
    <property type="molecule type" value="Genomic_DNA"/>
</dbReference>
<keyword evidence="2" id="KW-0560">Oxidoreductase</keyword>